<evidence type="ECO:0000313" key="2">
    <source>
        <dbReference type="Proteomes" id="UP001060170"/>
    </source>
</evidence>
<accession>A0ACC0EKZ3</accession>
<organism evidence="1 2">
    <name type="scientific">Puccinia striiformis f. sp. tritici</name>
    <dbReference type="NCBI Taxonomy" id="168172"/>
    <lineage>
        <taxon>Eukaryota</taxon>
        <taxon>Fungi</taxon>
        <taxon>Dikarya</taxon>
        <taxon>Basidiomycota</taxon>
        <taxon>Pucciniomycotina</taxon>
        <taxon>Pucciniomycetes</taxon>
        <taxon>Pucciniales</taxon>
        <taxon>Pucciniaceae</taxon>
        <taxon>Puccinia</taxon>
    </lineage>
</organism>
<dbReference type="Proteomes" id="UP001060170">
    <property type="component" value="Chromosome 5"/>
</dbReference>
<reference evidence="2" key="1">
    <citation type="journal article" date="2018" name="BMC Genomics">
        <title>Genomic insights into host adaptation between the wheat stripe rust pathogen (Puccinia striiformis f. sp. tritici) and the barley stripe rust pathogen (Puccinia striiformis f. sp. hordei).</title>
        <authorList>
            <person name="Xia C."/>
            <person name="Wang M."/>
            <person name="Yin C."/>
            <person name="Cornejo O.E."/>
            <person name="Hulbert S.H."/>
            <person name="Chen X."/>
        </authorList>
    </citation>
    <scope>NUCLEOTIDE SEQUENCE [LARGE SCALE GENOMIC DNA]</scope>
    <source>
        <strain evidence="2">93-210</strain>
    </source>
</reference>
<evidence type="ECO:0000313" key="1">
    <source>
        <dbReference type="EMBL" id="KAI7954532.1"/>
    </source>
</evidence>
<comment type="caution">
    <text evidence="1">The sequence shown here is derived from an EMBL/GenBank/DDBJ whole genome shotgun (WGS) entry which is preliminary data.</text>
</comment>
<proteinExistence type="predicted"/>
<name>A0ACC0EKZ3_9BASI</name>
<reference evidence="2" key="2">
    <citation type="journal article" date="2018" name="Mol. Plant Microbe Interact.">
        <title>Genome sequence resources for the wheat stripe rust pathogen (Puccinia striiformis f. sp. tritici) and the barley stripe rust pathogen (Puccinia striiformis f. sp. hordei).</title>
        <authorList>
            <person name="Xia C."/>
            <person name="Wang M."/>
            <person name="Yin C."/>
            <person name="Cornejo O.E."/>
            <person name="Hulbert S.H."/>
            <person name="Chen X."/>
        </authorList>
    </citation>
    <scope>NUCLEOTIDE SEQUENCE [LARGE SCALE GENOMIC DNA]</scope>
    <source>
        <strain evidence="2">93-210</strain>
    </source>
</reference>
<reference evidence="1 2" key="3">
    <citation type="journal article" date="2022" name="Microbiol. Spectr.">
        <title>Folding features and dynamics of 3D genome architecture in plant fungal pathogens.</title>
        <authorList>
            <person name="Xia C."/>
        </authorList>
    </citation>
    <scope>NUCLEOTIDE SEQUENCE [LARGE SCALE GENOMIC DNA]</scope>
    <source>
        <strain evidence="1 2">93-210</strain>
    </source>
</reference>
<sequence>MPLLLGRKGSRVRHSIAHAASKGLSIGECGVCPPDGPQIRPKDIHSPIADWERLYLDVAHPSDIRVC</sequence>
<gene>
    <name evidence="1" type="ORF">MJO28_004932</name>
</gene>
<dbReference type="EMBL" id="CM045869">
    <property type="protein sequence ID" value="KAI7954532.1"/>
    <property type="molecule type" value="Genomic_DNA"/>
</dbReference>
<protein>
    <submittedName>
        <fullName evidence="1">Uncharacterized protein</fullName>
    </submittedName>
</protein>
<keyword evidence="2" id="KW-1185">Reference proteome</keyword>